<name>A0ABQ1LSX8_9MICO</name>
<comment type="caution">
    <text evidence="1">The sequence shown here is derived from an EMBL/GenBank/DDBJ whole genome shotgun (WGS) entry which is preliminary data.</text>
</comment>
<dbReference type="EMBL" id="BMJG01000001">
    <property type="protein sequence ID" value="GGC28422.1"/>
    <property type="molecule type" value="Genomic_DNA"/>
</dbReference>
<dbReference type="Proteomes" id="UP000632322">
    <property type="component" value="Unassembled WGS sequence"/>
</dbReference>
<gene>
    <name evidence="1" type="ORF">GCM10010974_08650</name>
</gene>
<sequence>MPTLEEALNETLSAEAVEASFVHAVAGIRTTENAYVSPREGVAHSRTRFEMPDADGPGADNRGESIAIHDVLHTRAAGSDDWMTVDLPRPALGPLALLTLLYGAELEQPMDLDSGFLEVEVEASRALMRVPDSLRSTLDDIVSARPEAGVAAFPEASTARVSVGGGPLHISEMAMTVYRGGEAETFALEVHPVSARTVSIPRGISPRLA</sequence>
<protein>
    <submittedName>
        <fullName evidence="1">Uncharacterized protein</fullName>
    </submittedName>
</protein>
<evidence type="ECO:0000313" key="1">
    <source>
        <dbReference type="EMBL" id="GGC28422.1"/>
    </source>
</evidence>
<evidence type="ECO:0000313" key="2">
    <source>
        <dbReference type="Proteomes" id="UP000632322"/>
    </source>
</evidence>
<organism evidence="1 2">
    <name type="scientific">Brevibacterium sediminis</name>
    <dbReference type="NCBI Taxonomy" id="1857024"/>
    <lineage>
        <taxon>Bacteria</taxon>
        <taxon>Bacillati</taxon>
        <taxon>Actinomycetota</taxon>
        <taxon>Actinomycetes</taxon>
        <taxon>Micrococcales</taxon>
        <taxon>Brevibacteriaceae</taxon>
        <taxon>Brevibacterium</taxon>
    </lineage>
</organism>
<dbReference type="RefSeq" id="WP_181270612.1">
    <property type="nucleotide sequence ID" value="NZ_BMJG01000001.1"/>
</dbReference>
<keyword evidence="2" id="KW-1185">Reference proteome</keyword>
<reference evidence="2" key="1">
    <citation type="journal article" date="2019" name="Int. J. Syst. Evol. Microbiol.">
        <title>The Global Catalogue of Microorganisms (GCM) 10K type strain sequencing project: providing services to taxonomists for standard genome sequencing and annotation.</title>
        <authorList>
            <consortium name="The Broad Institute Genomics Platform"/>
            <consortium name="The Broad Institute Genome Sequencing Center for Infectious Disease"/>
            <person name="Wu L."/>
            <person name="Ma J."/>
        </authorList>
    </citation>
    <scope>NUCLEOTIDE SEQUENCE [LARGE SCALE GENOMIC DNA]</scope>
    <source>
        <strain evidence="2">CGMCC 1.15472</strain>
    </source>
</reference>
<accession>A0ABQ1LSX8</accession>
<proteinExistence type="predicted"/>